<name>H2XY45_CIOIN</name>
<keyword evidence="2" id="KW-1185">Reference proteome</keyword>
<sequence length="59" mass="6720">MSLYQNSKIWGSNLTFSTFAKNLKFLSFGINTWYHALGSNLTFSTFAKNLKFLSFGINT</sequence>
<protein>
    <submittedName>
        <fullName evidence="1">Uncharacterized protein</fullName>
    </submittedName>
</protein>
<dbReference type="EMBL" id="EAAA01001513">
    <property type="status" value="NOT_ANNOTATED_CDS"/>
    <property type="molecule type" value="Genomic_DNA"/>
</dbReference>
<reference evidence="1" key="3">
    <citation type="submission" date="2025-08" db="UniProtKB">
        <authorList>
            <consortium name="Ensembl"/>
        </authorList>
    </citation>
    <scope>IDENTIFICATION</scope>
</reference>
<dbReference type="InParanoid" id="H2XY45"/>
<reference evidence="1" key="4">
    <citation type="submission" date="2025-09" db="UniProtKB">
        <authorList>
            <consortium name="Ensembl"/>
        </authorList>
    </citation>
    <scope>IDENTIFICATION</scope>
</reference>
<dbReference type="Ensembl" id="ENSCINT00000035805.1">
    <property type="protein sequence ID" value="ENSCINP00000034579.1"/>
    <property type="gene ID" value="ENSCING00000018218.1"/>
</dbReference>
<dbReference type="AlphaFoldDB" id="H2XY45"/>
<proteinExistence type="predicted"/>
<dbReference type="HOGENOM" id="CLU_2960011_0_0_1"/>
<organism evidence="1 2">
    <name type="scientific">Ciona intestinalis</name>
    <name type="common">Transparent sea squirt</name>
    <name type="synonym">Ascidia intestinalis</name>
    <dbReference type="NCBI Taxonomy" id="7719"/>
    <lineage>
        <taxon>Eukaryota</taxon>
        <taxon>Metazoa</taxon>
        <taxon>Chordata</taxon>
        <taxon>Tunicata</taxon>
        <taxon>Ascidiacea</taxon>
        <taxon>Phlebobranchia</taxon>
        <taxon>Cionidae</taxon>
        <taxon>Ciona</taxon>
    </lineage>
</organism>
<dbReference type="Proteomes" id="UP000008144">
    <property type="component" value="Chromosome 2"/>
</dbReference>
<reference evidence="2" key="1">
    <citation type="journal article" date="2002" name="Science">
        <title>The draft genome of Ciona intestinalis: insights into chordate and vertebrate origins.</title>
        <authorList>
            <person name="Dehal P."/>
            <person name="Satou Y."/>
            <person name="Campbell R.K."/>
            <person name="Chapman J."/>
            <person name="Degnan B."/>
            <person name="De Tomaso A."/>
            <person name="Davidson B."/>
            <person name="Di Gregorio A."/>
            <person name="Gelpke M."/>
            <person name="Goodstein D.M."/>
            <person name="Harafuji N."/>
            <person name="Hastings K.E."/>
            <person name="Ho I."/>
            <person name="Hotta K."/>
            <person name="Huang W."/>
            <person name="Kawashima T."/>
            <person name="Lemaire P."/>
            <person name="Martinez D."/>
            <person name="Meinertzhagen I.A."/>
            <person name="Necula S."/>
            <person name="Nonaka M."/>
            <person name="Putnam N."/>
            <person name="Rash S."/>
            <person name="Saiga H."/>
            <person name="Satake M."/>
            <person name="Terry A."/>
            <person name="Yamada L."/>
            <person name="Wang H.G."/>
            <person name="Awazu S."/>
            <person name="Azumi K."/>
            <person name="Boore J."/>
            <person name="Branno M."/>
            <person name="Chin-Bow S."/>
            <person name="DeSantis R."/>
            <person name="Doyle S."/>
            <person name="Francino P."/>
            <person name="Keys D.N."/>
            <person name="Haga S."/>
            <person name="Hayashi H."/>
            <person name="Hino K."/>
            <person name="Imai K.S."/>
            <person name="Inaba K."/>
            <person name="Kano S."/>
            <person name="Kobayashi K."/>
            <person name="Kobayashi M."/>
            <person name="Lee B.I."/>
            <person name="Makabe K.W."/>
            <person name="Manohar C."/>
            <person name="Matassi G."/>
            <person name="Medina M."/>
            <person name="Mochizuki Y."/>
            <person name="Mount S."/>
            <person name="Morishita T."/>
            <person name="Miura S."/>
            <person name="Nakayama A."/>
            <person name="Nishizaka S."/>
            <person name="Nomoto H."/>
            <person name="Ohta F."/>
            <person name="Oishi K."/>
            <person name="Rigoutsos I."/>
            <person name="Sano M."/>
            <person name="Sasaki A."/>
            <person name="Sasakura Y."/>
            <person name="Shoguchi E."/>
            <person name="Shin-i T."/>
            <person name="Spagnuolo A."/>
            <person name="Stainier D."/>
            <person name="Suzuki M.M."/>
            <person name="Tassy O."/>
            <person name="Takatori N."/>
            <person name="Tokuoka M."/>
            <person name="Yagi K."/>
            <person name="Yoshizaki F."/>
            <person name="Wada S."/>
            <person name="Zhang C."/>
            <person name="Hyatt P.D."/>
            <person name="Larimer F."/>
            <person name="Detter C."/>
            <person name="Doggett N."/>
            <person name="Glavina T."/>
            <person name="Hawkins T."/>
            <person name="Richardson P."/>
            <person name="Lucas S."/>
            <person name="Kohara Y."/>
            <person name="Levine M."/>
            <person name="Satoh N."/>
            <person name="Rokhsar D.S."/>
        </authorList>
    </citation>
    <scope>NUCLEOTIDE SEQUENCE [LARGE SCALE GENOMIC DNA]</scope>
</reference>
<evidence type="ECO:0000313" key="1">
    <source>
        <dbReference type="Ensembl" id="ENSCINP00000034579.1"/>
    </source>
</evidence>
<evidence type="ECO:0000313" key="2">
    <source>
        <dbReference type="Proteomes" id="UP000008144"/>
    </source>
</evidence>
<accession>H2XY45</accession>
<reference evidence="1" key="2">
    <citation type="journal article" date="2008" name="Genome Biol.">
        <title>Improved genome assembly and evidence-based global gene model set for the chordate Ciona intestinalis: new insight into intron and operon populations.</title>
        <authorList>
            <person name="Satou Y."/>
            <person name="Mineta K."/>
            <person name="Ogasawara M."/>
            <person name="Sasakura Y."/>
            <person name="Shoguchi E."/>
            <person name="Ueno K."/>
            <person name="Yamada L."/>
            <person name="Matsumoto J."/>
            <person name="Wasserscheid J."/>
            <person name="Dewar K."/>
            <person name="Wiley G.B."/>
            <person name="Macmil S.L."/>
            <person name="Roe B.A."/>
            <person name="Zeller R.W."/>
            <person name="Hastings K.E."/>
            <person name="Lemaire P."/>
            <person name="Lindquist E."/>
            <person name="Endo T."/>
            <person name="Hotta K."/>
            <person name="Inaba K."/>
        </authorList>
    </citation>
    <scope>NUCLEOTIDE SEQUENCE [LARGE SCALE GENOMIC DNA]</scope>
    <source>
        <strain evidence="1">wild type</strain>
    </source>
</reference>